<dbReference type="GO" id="GO:0006167">
    <property type="term" value="P:AMP biosynthetic process"/>
    <property type="evidence" value="ECO:0007669"/>
    <property type="project" value="TreeGrafter"/>
</dbReference>
<dbReference type="Proteomes" id="UP000653127">
    <property type="component" value="Unassembled WGS sequence"/>
</dbReference>
<evidence type="ECO:0000256" key="5">
    <source>
        <dbReference type="ARBA" id="ARBA00032644"/>
    </source>
</evidence>
<evidence type="ECO:0000256" key="1">
    <source>
        <dbReference type="ARBA" id="ARBA00005582"/>
    </source>
</evidence>
<keyword evidence="4 6" id="KW-0378">Hydrolase</keyword>
<dbReference type="InterPro" id="IPR015797">
    <property type="entry name" value="NUDIX_hydrolase-like_dom_sf"/>
</dbReference>
<evidence type="ECO:0000259" key="7">
    <source>
        <dbReference type="PROSITE" id="PS51462"/>
    </source>
</evidence>
<dbReference type="GO" id="GO:0000166">
    <property type="term" value="F:nucleotide binding"/>
    <property type="evidence" value="ECO:0007669"/>
    <property type="project" value="UniProtKB-KW"/>
</dbReference>
<dbReference type="RefSeq" id="WP_249282479.1">
    <property type="nucleotide sequence ID" value="NZ_JACRST010000005.1"/>
</dbReference>
<dbReference type="Pfam" id="PF00293">
    <property type="entry name" value="NUDIX"/>
    <property type="match status" value="1"/>
</dbReference>
<keyword evidence="9" id="KW-1185">Reference proteome</keyword>
<dbReference type="PANTHER" id="PTHR21340:SF0">
    <property type="entry name" value="BIS(5'-NUCLEOSYL)-TETRAPHOSPHATASE [ASYMMETRICAL]"/>
    <property type="match status" value="1"/>
</dbReference>
<evidence type="ECO:0000256" key="6">
    <source>
        <dbReference type="RuleBase" id="RU003476"/>
    </source>
</evidence>
<comment type="similarity">
    <text evidence="1 6">Belongs to the Nudix hydrolase family.</text>
</comment>
<dbReference type="PANTHER" id="PTHR21340">
    <property type="entry name" value="DIADENOSINE 5,5-P1,P4-TETRAPHOSPHATE PYROPHOSPHOHYDROLASE MUTT"/>
    <property type="match status" value="1"/>
</dbReference>
<dbReference type="PROSITE" id="PS51462">
    <property type="entry name" value="NUDIX"/>
    <property type="match status" value="1"/>
</dbReference>
<dbReference type="InterPro" id="IPR000086">
    <property type="entry name" value="NUDIX_hydrolase_dom"/>
</dbReference>
<feature type="domain" description="Nudix hydrolase" evidence="7">
    <location>
        <begin position="2"/>
        <end position="135"/>
    </location>
</feature>
<dbReference type="PROSITE" id="PS00893">
    <property type="entry name" value="NUDIX_BOX"/>
    <property type="match status" value="1"/>
</dbReference>
<dbReference type="CDD" id="cd03428">
    <property type="entry name" value="NUDIX_Ap4A_Nudt2"/>
    <property type="match status" value="1"/>
</dbReference>
<dbReference type="PRINTS" id="PR00502">
    <property type="entry name" value="NUDIXFAMILY"/>
</dbReference>
<keyword evidence="3" id="KW-0547">Nucleotide-binding</keyword>
<dbReference type="Gene3D" id="3.90.79.10">
    <property type="entry name" value="Nucleoside Triphosphate Pyrophosphohydrolase"/>
    <property type="match status" value="1"/>
</dbReference>
<accession>A0A926DW70</accession>
<dbReference type="InterPro" id="IPR003565">
    <property type="entry name" value="Tetra_PHTase"/>
</dbReference>
<gene>
    <name evidence="8" type="ORF">H8711_05560</name>
</gene>
<reference evidence="8" key="1">
    <citation type="submission" date="2020-08" db="EMBL/GenBank/DDBJ databases">
        <title>Genome public.</title>
        <authorList>
            <person name="Liu C."/>
            <person name="Sun Q."/>
        </authorList>
    </citation>
    <scope>NUCLEOTIDE SEQUENCE</scope>
    <source>
        <strain evidence="8">NSJ-31</strain>
    </source>
</reference>
<evidence type="ECO:0000256" key="4">
    <source>
        <dbReference type="ARBA" id="ARBA00022801"/>
    </source>
</evidence>
<proteinExistence type="inferred from homology"/>
<organism evidence="8 9">
    <name type="scientific">Ligaoa zhengdingensis</name>
    <dbReference type="NCBI Taxonomy" id="2763658"/>
    <lineage>
        <taxon>Bacteria</taxon>
        <taxon>Bacillati</taxon>
        <taxon>Bacillota</taxon>
        <taxon>Clostridia</taxon>
        <taxon>Eubacteriales</taxon>
        <taxon>Oscillospiraceae</taxon>
        <taxon>Ligaoa</taxon>
    </lineage>
</organism>
<evidence type="ECO:0000256" key="2">
    <source>
        <dbReference type="ARBA" id="ARBA00018911"/>
    </source>
</evidence>
<dbReference type="SUPFAM" id="SSF55811">
    <property type="entry name" value="Nudix"/>
    <property type="match status" value="1"/>
</dbReference>
<dbReference type="AlphaFoldDB" id="A0A926DW70"/>
<protein>
    <recommendedName>
        <fullName evidence="2">Bis(5'-nucleosyl)-tetraphosphatase [asymmetrical]</fullName>
    </recommendedName>
    <alternativeName>
        <fullName evidence="5">Diadenosine 5',5'''-P1,P4-tetraphosphate asymmetrical hydrolase</fullName>
    </alternativeName>
</protein>
<dbReference type="InterPro" id="IPR020084">
    <property type="entry name" value="NUDIX_hydrolase_CS"/>
</dbReference>
<sequence>MKREKSCGALVYRKKDDKQPELLLIKHRFGGHWSFPKGHVEAGENEVETALREVGEETGLRIDLLDGFRECVEYYPKPNVKKQVVYFLGYAADDRVHKQDEEVSEVKWLALDDALNAVTFKNDKNLISRAKSFLMNGQSQDR</sequence>
<evidence type="ECO:0000313" key="9">
    <source>
        <dbReference type="Proteomes" id="UP000653127"/>
    </source>
</evidence>
<dbReference type="GO" id="GO:0006754">
    <property type="term" value="P:ATP biosynthetic process"/>
    <property type="evidence" value="ECO:0007669"/>
    <property type="project" value="TreeGrafter"/>
</dbReference>
<evidence type="ECO:0000313" key="8">
    <source>
        <dbReference type="EMBL" id="MBC8546400.1"/>
    </source>
</evidence>
<dbReference type="GO" id="GO:0004081">
    <property type="term" value="F:bis(5'-nucleosyl)-tetraphosphatase (asymmetrical) activity"/>
    <property type="evidence" value="ECO:0007669"/>
    <property type="project" value="TreeGrafter"/>
</dbReference>
<evidence type="ECO:0000256" key="3">
    <source>
        <dbReference type="ARBA" id="ARBA00022741"/>
    </source>
</evidence>
<dbReference type="EMBL" id="JACRST010000005">
    <property type="protein sequence ID" value="MBC8546400.1"/>
    <property type="molecule type" value="Genomic_DNA"/>
</dbReference>
<dbReference type="InterPro" id="IPR020476">
    <property type="entry name" value="Nudix_hydrolase"/>
</dbReference>
<comment type="caution">
    <text evidence="8">The sequence shown here is derived from an EMBL/GenBank/DDBJ whole genome shotgun (WGS) entry which is preliminary data.</text>
</comment>
<name>A0A926DW70_9FIRM</name>
<dbReference type="InterPro" id="IPR051325">
    <property type="entry name" value="Nudix_hydrolase_domain"/>
</dbReference>